<dbReference type="Proteomes" id="UP000002334">
    <property type="component" value="Chromosome"/>
</dbReference>
<organism evidence="1 2">
    <name type="scientific">Hamiltonella defensa subsp. Acyrthosiphon pisum (strain 5AT)</name>
    <dbReference type="NCBI Taxonomy" id="572265"/>
    <lineage>
        <taxon>Bacteria</taxon>
        <taxon>Pseudomonadati</taxon>
        <taxon>Pseudomonadota</taxon>
        <taxon>Gammaproteobacteria</taxon>
        <taxon>Enterobacterales</taxon>
        <taxon>Enterobacteriaceae</taxon>
        <taxon>aphid secondary symbionts</taxon>
        <taxon>Candidatus Williamhamiltonella</taxon>
    </lineage>
</organism>
<dbReference type="HOGENOM" id="CLU_3389757_0_0_6"/>
<evidence type="ECO:0000313" key="1">
    <source>
        <dbReference type="EMBL" id="ACQ68699.1"/>
    </source>
</evidence>
<sequence>MVCSAMNALLKAAAHQTDNTLVSTLFMHKKPS</sequence>
<name>C4K806_HAMD5</name>
<reference evidence="1 2" key="1">
    <citation type="journal article" date="2009" name="Proc. Natl. Acad. Sci. U.S.A.">
        <title>Hamiltonella defensa, genome evolution of protective bacterial endosymbiont from pathogenic ancestors.</title>
        <authorList>
            <person name="Degnan P.H."/>
            <person name="Yu Y."/>
            <person name="Sisneros N."/>
            <person name="Wing R.A."/>
            <person name="Moran N.A."/>
        </authorList>
    </citation>
    <scope>NUCLEOTIDE SEQUENCE [LARGE SCALE GENOMIC DNA]</scope>
    <source>
        <strain evidence="2">5AT</strain>
    </source>
</reference>
<keyword evidence="2" id="KW-1185">Reference proteome</keyword>
<proteinExistence type="predicted"/>
<evidence type="ECO:0000313" key="2">
    <source>
        <dbReference type="Proteomes" id="UP000002334"/>
    </source>
</evidence>
<dbReference type="KEGG" id="hde:HDEF_2136"/>
<accession>C4K806</accession>
<dbReference type="AlphaFoldDB" id="C4K806"/>
<dbReference type="EMBL" id="CP001277">
    <property type="protein sequence ID" value="ACQ68699.1"/>
    <property type="molecule type" value="Genomic_DNA"/>
</dbReference>
<gene>
    <name evidence="1" type="ordered locus">HDEF_2136</name>
</gene>
<protein>
    <submittedName>
        <fullName evidence="1">Uncharacterized protein</fullName>
    </submittedName>
</protein>